<organism evidence="2 3">
    <name type="scientific">Candidatus Magasanikbacteria bacterium RIFCSPHIGHO2_02_FULL_45_10</name>
    <dbReference type="NCBI Taxonomy" id="1798679"/>
    <lineage>
        <taxon>Bacteria</taxon>
        <taxon>Candidatus Magasanikiibacteriota</taxon>
    </lineage>
</organism>
<dbReference type="AlphaFoldDB" id="A0A1F6MCD1"/>
<feature type="transmembrane region" description="Helical" evidence="1">
    <location>
        <begin position="83"/>
        <end position="100"/>
    </location>
</feature>
<feature type="transmembrane region" description="Helical" evidence="1">
    <location>
        <begin position="120"/>
        <end position="137"/>
    </location>
</feature>
<reference evidence="2 3" key="1">
    <citation type="journal article" date="2016" name="Nat. Commun.">
        <title>Thousands of microbial genomes shed light on interconnected biogeochemical processes in an aquifer system.</title>
        <authorList>
            <person name="Anantharaman K."/>
            <person name="Brown C.T."/>
            <person name="Hug L.A."/>
            <person name="Sharon I."/>
            <person name="Castelle C.J."/>
            <person name="Probst A.J."/>
            <person name="Thomas B.C."/>
            <person name="Singh A."/>
            <person name="Wilkins M.J."/>
            <person name="Karaoz U."/>
            <person name="Brodie E.L."/>
            <person name="Williams K.H."/>
            <person name="Hubbard S.S."/>
            <person name="Banfield J.F."/>
        </authorList>
    </citation>
    <scope>NUCLEOTIDE SEQUENCE [LARGE SCALE GENOMIC DNA]</scope>
</reference>
<feature type="transmembrane region" description="Helical" evidence="1">
    <location>
        <begin position="6"/>
        <end position="28"/>
    </location>
</feature>
<name>A0A1F6MCD1_9BACT</name>
<evidence type="ECO:0000256" key="1">
    <source>
        <dbReference type="SAM" id="Phobius"/>
    </source>
</evidence>
<evidence type="ECO:0000313" key="3">
    <source>
        <dbReference type="Proteomes" id="UP000176413"/>
    </source>
</evidence>
<accession>A0A1F6MCD1</accession>
<keyword evidence="1" id="KW-0472">Membrane</keyword>
<comment type="caution">
    <text evidence="2">The sequence shown here is derived from an EMBL/GenBank/DDBJ whole genome shotgun (WGS) entry which is preliminary data.</text>
</comment>
<dbReference type="Proteomes" id="UP000176413">
    <property type="component" value="Unassembled WGS sequence"/>
</dbReference>
<feature type="transmembrane region" description="Helical" evidence="1">
    <location>
        <begin position="49"/>
        <end position="77"/>
    </location>
</feature>
<protein>
    <submittedName>
        <fullName evidence="2">Uncharacterized protein</fullName>
    </submittedName>
</protein>
<proteinExistence type="predicted"/>
<sequence length="166" mass="19419">MSYSKGVTIDIWAILVYIVASSLTISMPNRPERSAMHYPYGMLVREDSLYVRLLKMSLVAIMTIALCLGLLVGNLFWAAEVRSIFLLMGAIIVIEVIDFVGFRRKIRYHVTTPKQMWKVLLCRIVLFTRALICGIFITSFEWWWQIITMVIFLGYHFFQWLRNAEQ</sequence>
<keyword evidence="1" id="KW-1133">Transmembrane helix</keyword>
<gene>
    <name evidence="2" type="ORF">A3D53_01145</name>
</gene>
<feature type="transmembrane region" description="Helical" evidence="1">
    <location>
        <begin position="143"/>
        <end position="161"/>
    </location>
</feature>
<dbReference type="EMBL" id="MFQA01000008">
    <property type="protein sequence ID" value="OGH69269.1"/>
    <property type="molecule type" value="Genomic_DNA"/>
</dbReference>
<evidence type="ECO:0000313" key="2">
    <source>
        <dbReference type="EMBL" id="OGH69269.1"/>
    </source>
</evidence>
<keyword evidence="1" id="KW-0812">Transmembrane</keyword>